<organism evidence="1">
    <name type="scientific">mine drainage metagenome</name>
    <dbReference type="NCBI Taxonomy" id="410659"/>
    <lineage>
        <taxon>unclassified sequences</taxon>
        <taxon>metagenomes</taxon>
        <taxon>ecological metagenomes</taxon>
    </lineage>
</organism>
<reference evidence="1" key="1">
    <citation type="submission" date="2016-10" db="EMBL/GenBank/DDBJ databases">
        <title>Sequence of Gallionella enrichment culture.</title>
        <authorList>
            <person name="Poehlein A."/>
            <person name="Muehling M."/>
            <person name="Daniel R."/>
        </authorList>
    </citation>
    <scope>NUCLEOTIDE SEQUENCE</scope>
</reference>
<name>A0A1J5RA68_9ZZZZ</name>
<comment type="caution">
    <text evidence="1">The sequence shown here is derived from an EMBL/GenBank/DDBJ whole genome shotgun (WGS) entry which is preliminary data.</text>
</comment>
<dbReference type="AlphaFoldDB" id="A0A1J5RA68"/>
<evidence type="ECO:0000313" key="1">
    <source>
        <dbReference type="EMBL" id="OIQ92942.1"/>
    </source>
</evidence>
<sequence length="286" mass="31165">MLAQFIQDLIHLEGGEDGLDQHGGLDRAAGNAEFFLGHDEYVVPQARFEVRLHLGQIEVGARAARDQFLGIVEHEQGEIEDAAGGALAVDQHVLFVEMPAARTHDQRRQLVVELIALAALLEIDPPPDGVYDVDLALDLVRPERRVGIFEVGHVGIGAAIQGVDDHFAIDRTGDLDASAKQILGQRSDGPVAVSDGGGFRQEVRPYAGIQAGLNLDALLQEFLAARFEAAAKLGDEIECFESEDLGECRRNRGLDFDAGGQWRAHIVSWFRGGNRCYGKVNTPRPF</sequence>
<protein>
    <submittedName>
        <fullName evidence="1">Uncharacterized protein</fullName>
    </submittedName>
</protein>
<gene>
    <name evidence="1" type="ORF">GALL_251570</name>
</gene>
<accession>A0A1J5RA68</accession>
<proteinExistence type="predicted"/>
<dbReference type="EMBL" id="MLJW01000219">
    <property type="protein sequence ID" value="OIQ92942.1"/>
    <property type="molecule type" value="Genomic_DNA"/>
</dbReference>